<dbReference type="CDD" id="cd12152">
    <property type="entry name" value="F1-ATPase_delta"/>
    <property type="match status" value="1"/>
</dbReference>
<keyword evidence="5 9" id="KW-0406">Ion transport</keyword>
<evidence type="ECO:0000313" key="11">
    <source>
        <dbReference type="EMBL" id="TXJ41820.1"/>
    </source>
</evidence>
<evidence type="ECO:0000256" key="1">
    <source>
        <dbReference type="ARBA" id="ARBA00003543"/>
    </source>
</evidence>
<dbReference type="Proteomes" id="UP000323176">
    <property type="component" value="Unassembled WGS sequence"/>
</dbReference>
<evidence type="ECO:0000256" key="5">
    <source>
        <dbReference type="ARBA" id="ARBA00023065"/>
    </source>
</evidence>
<dbReference type="GO" id="GO:0046933">
    <property type="term" value="F:proton-transporting ATP synthase activity, rotational mechanism"/>
    <property type="evidence" value="ECO:0007669"/>
    <property type="project" value="UniProtKB-UniRule"/>
</dbReference>
<organism evidence="11 12">
    <name type="scientific">Brachyspira pilosicoli</name>
    <name type="common">Serpulina pilosicoli</name>
    <dbReference type="NCBI Taxonomy" id="52584"/>
    <lineage>
        <taxon>Bacteria</taxon>
        <taxon>Pseudomonadati</taxon>
        <taxon>Spirochaetota</taxon>
        <taxon>Spirochaetia</taxon>
        <taxon>Brachyspirales</taxon>
        <taxon>Brachyspiraceae</taxon>
        <taxon>Brachyspira</taxon>
    </lineage>
</organism>
<dbReference type="GO" id="GO:0005524">
    <property type="term" value="F:ATP binding"/>
    <property type="evidence" value="ECO:0007669"/>
    <property type="project" value="UniProtKB-UniRule"/>
</dbReference>
<comment type="subcellular location">
    <subcellularLocation>
        <location evidence="9">Cell membrane</location>
        <topology evidence="9">Peripheral membrane protein</topology>
    </subcellularLocation>
    <subcellularLocation>
        <location evidence="2">Endomembrane system</location>
        <topology evidence="2">Peripheral membrane protein</topology>
    </subcellularLocation>
</comment>
<keyword evidence="6 9" id="KW-0472">Membrane</keyword>
<feature type="domain" description="ATP synthase F1 complex delta/epsilon subunit N-terminal" evidence="10">
    <location>
        <begin position="12"/>
        <end position="90"/>
    </location>
</feature>
<comment type="function">
    <text evidence="1 9">Produces ATP from ADP in the presence of a proton gradient across the membrane.</text>
</comment>
<dbReference type="InterPro" id="IPR001469">
    <property type="entry name" value="ATP_synth_F1_dsu/esu"/>
</dbReference>
<sequence>MATKNNKKTLVCSVITKEGPILRSIKIDHIELPSVNGYVSIYTDHCPYIVSISYGELRIYDEENKLINLYIEGGIAEVTQNVIGVLAEKAIYPKDINISILNEKIEKLSKQMTISIEEKRRNNIEIDKYKKQIEIVNKVNK</sequence>
<dbReference type="AlphaFoldDB" id="A0A5C8F023"/>
<dbReference type="HAMAP" id="MF_00530">
    <property type="entry name" value="ATP_synth_epsil_bac"/>
    <property type="match status" value="1"/>
</dbReference>
<keyword evidence="8 9" id="KW-0066">ATP synthesis</keyword>
<dbReference type="PANTHER" id="PTHR13822:SF10">
    <property type="entry name" value="ATP SYNTHASE EPSILON CHAIN, CHLOROPLASTIC"/>
    <property type="match status" value="1"/>
</dbReference>
<dbReference type="InterPro" id="IPR036771">
    <property type="entry name" value="ATPsynth_dsu/esu_N"/>
</dbReference>
<comment type="subunit">
    <text evidence="9">F-type ATPases have 2 components, CF(1) - the catalytic core - and CF(0) - the membrane proton channel. CF(1) has five subunits: alpha(3), beta(3), gamma(1), delta(1), epsilon(1). CF(0) has three main subunits: a, b and c.</text>
</comment>
<accession>A0A5C8F023</accession>
<evidence type="ECO:0000256" key="6">
    <source>
        <dbReference type="ARBA" id="ARBA00023136"/>
    </source>
</evidence>
<proteinExistence type="inferred from homology"/>
<dbReference type="OrthoDB" id="9804110at2"/>
<keyword evidence="7 9" id="KW-0139">CF(1)</keyword>
<comment type="similarity">
    <text evidence="3 9">Belongs to the ATPase epsilon chain family.</text>
</comment>
<evidence type="ECO:0000256" key="8">
    <source>
        <dbReference type="ARBA" id="ARBA00023310"/>
    </source>
</evidence>
<evidence type="ECO:0000256" key="3">
    <source>
        <dbReference type="ARBA" id="ARBA00005712"/>
    </source>
</evidence>
<dbReference type="Gene3D" id="2.60.15.10">
    <property type="entry name" value="F0F1 ATP synthase delta/epsilon subunit, N-terminal"/>
    <property type="match status" value="1"/>
</dbReference>
<dbReference type="InterPro" id="IPR020546">
    <property type="entry name" value="ATP_synth_F1_dsu/esu_N"/>
</dbReference>
<evidence type="ECO:0000256" key="2">
    <source>
        <dbReference type="ARBA" id="ARBA00004184"/>
    </source>
</evidence>
<dbReference type="SUPFAM" id="SSF51344">
    <property type="entry name" value="Epsilon subunit of F1F0-ATP synthase N-terminal domain"/>
    <property type="match status" value="1"/>
</dbReference>
<dbReference type="GO" id="GO:0012505">
    <property type="term" value="C:endomembrane system"/>
    <property type="evidence" value="ECO:0007669"/>
    <property type="project" value="UniProtKB-SubCell"/>
</dbReference>
<dbReference type="GO" id="GO:0005886">
    <property type="term" value="C:plasma membrane"/>
    <property type="evidence" value="ECO:0007669"/>
    <property type="project" value="UniProtKB-SubCell"/>
</dbReference>
<reference evidence="11 12" key="1">
    <citation type="journal article" date="1992" name="Lakartidningen">
        <title>[Penicillin V and not amoxicillin is the first choice preparation in acute otitis].</title>
        <authorList>
            <person name="Kamme C."/>
            <person name="Lundgren K."/>
            <person name="Prellner K."/>
        </authorList>
    </citation>
    <scope>NUCLEOTIDE SEQUENCE [LARGE SCALE GENOMIC DNA]</scope>
    <source>
        <strain evidence="11 12">PC5538III-hc</strain>
    </source>
</reference>
<evidence type="ECO:0000256" key="7">
    <source>
        <dbReference type="ARBA" id="ARBA00023196"/>
    </source>
</evidence>
<evidence type="ECO:0000256" key="4">
    <source>
        <dbReference type="ARBA" id="ARBA00022448"/>
    </source>
</evidence>
<gene>
    <name evidence="9" type="primary">atpC</name>
    <name evidence="11" type="ORF">EPJ72_06415</name>
</gene>
<evidence type="ECO:0000313" key="12">
    <source>
        <dbReference type="Proteomes" id="UP000323176"/>
    </source>
</evidence>
<protein>
    <recommendedName>
        <fullName evidence="9">ATP synthase epsilon chain</fullName>
    </recommendedName>
    <alternativeName>
        <fullName evidence="9">ATP synthase F1 sector epsilon subunit</fullName>
    </alternativeName>
    <alternativeName>
        <fullName evidence="9">F-ATPase epsilon subunit</fullName>
    </alternativeName>
</protein>
<dbReference type="GO" id="GO:0045259">
    <property type="term" value="C:proton-transporting ATP synthase complex"/>
    <property type="evidence" value="ECO:0007669"/>
    <property type="project" value="UniProtKB-KW"/>
</dbReference>
<comment type="caution">
    <text evidence="11">The sequence shown here is derived from an EMBL/GenBank/DDBJ whole genome shotgun (WGS) entry which is preliminary data.</text>
</comment>
<evidence type="ECO:0000259" key="10">
    <source>
        <dbReference type="Pfam" id="PF02823"/>
    </source>
</evidence>
<dbReference type="PANTHER" id="PTHR13822">
    <property type="entry name" value="ATP SYNTHASE DELTA/EPSILON CHAIN"/>
    <property type="match status" value="1"/>
</dbReference>
<keyword evidence="9" id="KW-0375">Hydrogen ion transport</keyword>
<name>A0A5C8F023_BRAPL</name>
<keyword evidence="4 9" id="KW-0813">Transport</keyword>
<evidence type="ECO:0000256" key="9">
    <source>
        <dbReference type="HAMAP-Rule" id="MF_00530"/>
    </source>
</evidence>
<dbReference type="Pfam" id="PF02823">
    <property type="entry name" value="ATP-synt_DE_N"/>
    <property type="match status" value="1"/>
</dbReference>
<keyword evidence="9" id="KW-1003">Cell membrane</keyword>
<dbReference type="EMBL" id="SAXY01000041">
    <property type="protein sequence ID" value="TXJ41820.1"/>
    <property type="molecule type" value="Genomic_DNA"/>
</dbReference>